<keyword evidence="1" id="KW-0472">Membrane</keyword>
<reference evidence="2" key="1">
    <citation type="submission" date="2021-03" db="EMBL/GenBank/DDBJ databases">
        <authorList>
            <person name="Jaffe A."/>
        </authorList>
    </citation>
    <scope>NUCLEOTIDE SEQUENCE</scope>
    <source>
        <strain evidence="2">RIFCSPHIGHO2_01_FULL_AR10_44_11</strain>
    </source>
</reference>
<gene>
    <name evidence="2" type="ORF">J4415_02450</name>
</gene>
<dbReference type="Proteomes" id="UP000677687">
    <property type="component" value="Unassembled WGS sequence"/>
</dbReference>
<evidence type="ECO:0000313" key="3">
    <source>
        <dbReference type="Proteomes" id="UP000677687"/>
    </source>
</evidence>
<keyword evidence="1" id="KW-1133">Transmembrane helix</keyword>
<sequence>MNPLNFLIKPRAEIDKAFEKPNIGLAAILVVLPSIIAYAALALLIGFNPMSFSLQLIYDLVFWVIAGAIIYVAAAILHSRKGRKFKNVCTALALFKTISIILLVLFFIVLLVGVPNFLPALNDLSLNQTTSDFLTGEISQAEYAGKFALFLVQSTTGVNFPAVIVLFALMAIALLYAFYLLYAFNSEVFGYAFLGSIIITLILYLPVIFLLVF</sequence>
<comment type="caution">
    <text evidence="2">The sequence shown here is derived from an EMBL/GenBank/DDBJ whole genome shotgun (WGS) entry which is preliminary data.</text>
</comment>
<organism evidence="2 3">
    <name type="scientific">Candidatus Iainarchaeum sp</name>
    <dbReference type="NCBI Taxonomy" id="3101447"/>
    <lineage>
        <taxon>Archaea</taxon>
        <taxon>Candidatus Iainarchaeota</taxon>
        <taxon>Candidatus Iainarchaeia</taxon>
        <taxon>Candidatus Iainarchaeales</taxon>
        <taxon>Candidatus Iainarchaeaceae</taxon>
        <taxon>Candidatus Iainarchaeum</taxon>
    </lineage>
</organism>
<reference evidence="2" key="2">
    <citation type="submission" date="2021-05" db="EMBL/GenBank/DDBJ databases">
        <title>Protein family content uncovers lineage relationships and bacterial pathway maintenance mechanisms in DPANN archaea.</title>
        <authorList>
            <person name="Castelle C.J."/>
            <person name="Meheust R."/>
            <person name="Jaffe A.L."/>
            <person name="Seitz K."/>
            <person name="Gong X."/>
            <person name="Baker B.J."/>
            <person name="Banfield J.F."/>
        </authorList>
    </citation>
    <scope>NUCLEOTIDE SEQUENCE</scope>
    <source>
        <strain evidence="2">RIFCSPHIGHO2_01_FULL_AR10_44_11</strain>
    </source>
</reference>
<protein>
    <recommendedName>
        <fullName evidence="4">Yip1 domain-containing protein</fullName>
    </recommendedName>
</protein>
<proteinExistence type="predicted"/>
<evidence type="ECO:0008006" key="4">
    <source>
        <dbReference type="Google" id="ProtNLM"/>
    </source>
</evidence>
<feature type="transmembrane region" description="Helical" evidence="1">
    <location>
        <begin position="188"/>
        <end position="212"/>
    </location>
</feature>
<evidence type="ECO:0000256" key="1">
    <source>
        <dbReference type="SAM" id="Phobius"/>
    </source>
</evidence>
<evidence type="ECO:0000313" key="2">
    <source>
        <dbReference type="EMBL" id="MBS3057466.1"/>
    </source>
</evidence>
<keyword evidence="1" id="KW-0812">Transmembrane</keyword>
<dbReference type="AlphaFoldDB" id="A0A8T4L317"/>
<feature type="transmembrane region" description="Helical" evidence="1">
    <location>
        <begin position="57"/>
        <end position="77"/>
    </location>
</feature>
<feature type="transmembrane region" description="Helical" evidence="1">
    <location>
        <begin position="89"/>
        <end position="114"/>
    </location>
</feature>
<dbReference type="EMBL" id="JAGVWD010000037">
    <property type="protein sequence ID" value="MBS3057466.1"/>
    <property type="molecule type" value="Genomic_DNA"/>
</dbReference>
<name>A0A8T4L317_9ARCH</name>
<accession>A0A8T4L317</accession>
<feature type="transmembrane region" description="Helical" evidence="1">
    <location>
        <begin position="160"/>
        <end position="181"/>
    </location>
</feature>
<feature type="transmembrane region" description="Helical" evidence="1">
    <location>
        <begin position="21"/>
        <end position="45"/>
    </location>
</feature>